<evidence type="ECO:0000313" key="3">
    <source>
        <dbReference type="Proteomes" id="UP000541610"/>
    </source>
</evidence>
<protein>
    <submittedName>
        <fullName evidence="2">Uncharacterized protein</fullName>
    </submittedName>
</protein>
<dbReference type="Proteomes" id="UP000541610">
    <property type="component" value="Unassembled WGS sequence"/>
</dbReference>
<proteinExistence type="predicted"/>
<organism evidence="2 3">
    <name type="scientific">Perkinsus olseni</name>
    <name type="common">Perkinsus atlanticus</name>
    <dbReference type="NCBI Taxonomy" id="32597"/>
    <lineage>
        <taxon>Eukaryota</taxon>
        <taxon>Sar</taxon>
        <taxon>Alveolata</taxon>
        <taxon>Perkinsozoa</taxon>
        <taxon>Perkinsea</taxon>
        <taxon>Perkinsida</taxon>
        <taxon>Perkinsidae</taxon>
        <taxon>Perkinsus</taxon>
    </lineage>
</organism>
<reference evidence="2 3" key="1">
    <citation type="submission" date="2020-04" db="EMBL/GenBank/DDBJ databases">
        <title>Perkinsus olseni comparative genomics.</title>
        <authorList>
            <person name="Bogema D.R."/>
        </authorList>
    </citation>
    <scope>NUCLEOTIDE SEQUENCE [LARGE SCALE GENOMIC DNA]</scope>
    <source>
        <strain evidence="2">00978-12</strain>
    </source>
</reference>
<dbReference type="AlphaFoldDB" id="A0A7J6N9G5"/>
<evidence type="ECO:0000313" key="2">
    <source>
        <dbReference type="EMBL" id="KAF4680456.1"/>
    </source>
</evidence>
<name>A0A7J6N9G5_PEROL</name>
<feature type="region of interest" description="Disordered" evidence="1">
    <location>
        <begin position="29"/>
        <end position="109"/>
    </location>
</feature>
<sequence length="109" mass="12456">MHILRKQSSCTQHGFRQVKLTFWSRKQTNLFGSRRGQTSDKTFRQDARGQWKDQSLTSVRPKEYYATNTQRVERIDITPTAGAPHAPGQNPNGEDMSQWMLQGMAGLMG</sequence>
<dbReference type="EMBL" id="JABANP010000606">
    <property type="protein sequence ID" value="KAF4680456.1"/>
    <property type="molecule type" value="Genomic_DNA"/>
</dbReference>
<feature type="compositionally biased region" description="Basic and acidic residues" evidence="1">
    <location>
        <begin position="37"/>
        <end position="51"/>
    </location>
</feature>
<evidence type="ECO:0000256" key="1">
    <source>
        <dbReference type="SAM" id="MobiDB-lite"/>
    </source>
</evidence>
<accession>A0A7J6N9G5</accession>
<comment type="caution">
    <text evidence="2">The sequence shown here is derived from an EMBL/GenBank/DDBJ whole genome shotgun (WGS) entry which is preliminary data.</text>
</comment>
<gene>
    <name evidence="2" type="ORF">FOZ60_013470</name>
</gene>